<evidence type="ECO:0000256" key="5">
    <source>
        <dbReference type="ARBA" id="ARBA00023040"/>
    </source>
</evidence>
<evidence type="ECO:0000256" key="2">
    <source>
        <dbReference type="ARBA" id="ARBA00010663"/>
    </source>
</evidence>
<keyword evidence="4 9" id="KW-1133">Transmembrane helix</keyword>
<keyword evidence="3 9" id="KW-0812">Transmembrane</keyword>
<dbReference type="Pfam" id="PF00001">
    <property type="entry name" value="7tm_1"/>
    <property type="match status" value="1"/>
</dbReference>
<comment type="similarity">
    <text evidence="2">Belongs to the G-protein coupled receptor 1 family.</text>
</comment>
<evidence type="ECO:0000256" key="8">
    <source>
        <dbReference type="ARBA" id="ARBA00023224"/>
    </source>
</evidence>
<keyword evidence="5" id="KW-0297">G-protein coupled receptor</keyword>
<feature type="transmembrane region" description="Helical" evidence="9">
    <location>
        <begin position="627"/>
        <end position="645"/>
    </location>
</feature>
<sequence>MREISDAHYFSLIIDTNPDVCNTDQLTSALRYSSLNDAYANESLLKLRPGIQEGPNIKTQHYNCVDCHLQTKNGAEYEHCLWLPTKKRGLKPEKDLRGTFRTGLPIIDTLIVQLTKEEIAISHLKADFEIFWNPHEKESCDFTIQAKRLPDDSPEYGEFIGGDKWTFVDIRVCIVGPSDLCPFSAVIILGKMLHAVFQLTAALELQNTTEVAENNDKCNTVSLEKSCTIMESNNSINNLNEETIDIVQCFNASIYEFEDNLFNKSNNSNIKENLTCAIWKLQNILRRNGVQSNSFKTFYQIFLRIDVDSLLNQVKTESRYDCLYCIFVQSVFVLNSSYIETKEMRMEFLKMFLFLRKYLNLTPENESWVLHFFNVESWTELFNNQKNTEDLMEINEDVENEMENSSTSRQCSFNTSCVKHCGFSSDCVYRPVLLVFYISALVGNGLLITIFVQHREMRSERNKLFLNLAICDILSIVCNACIQILYIYGGSHDNVFIYYRIIDLSFEVMIGVGVYTIVALSIQRYLAVSAVNKYNGCGVTRYCNSTMFICCLWFAGCLPQVIDIVTDITQRGWILRNLILYCLIPIVATATFYVMTSVRLRKSVHKMPGKVTGQESARSARVRSSNVLIALIIIFIVSYAPIQLFRFLEIWFYGGDYLFDYVDLLAYSLLSLNSCFNPIALYVASGTFRRYYNMYLCCTKEKQDTNLSRSDQKQQSTVHTIVLHSTKVDDWKV</sequence>
<feature type="transmembrane region" description="Helical" evidence="9">
    <location>
        <begin position="539"/>
        <end position="562"/>
    </location>
</feature>
<keyword evidence="8" id="KW-0807">Transducer</keyword>
<name>A0ABQ8RXG9_PERAM</name>
<keyword evidence="12" id="KW-1185">Reference proteome</keyword>
<dbReference type="InterPro" id="IPR000276">
    <property type="entry name" value="GPCR_Rhodpsn"/>
</dbReference>
<dbReference type="PANTHER" id="PTHR45695">
    <property type="entry name" value="LEUCOKININ RECEPTOR-RELATED"/>
    <property type="match status" value="1"/>
</dbReference>
<dbReference type="Proteomes" id="UP001148838">
    <property type="component" value="Unassembled WGS sequence"/>
</dbReference>
<feature type="transmembrane region" description="Helical" evidence="9">
    <location>
        <begin position="464"/>
        <end position="488"/>
    </location>
</feature>
<accession>A0ABQ8RXG9</accession>
<reference evidence="11 12" key="1">
    <citation type="journal article" date="2022" name="Allergy">
        <title>Genome assembly and annotation of Periplaneta americana reveal a comprehensive cockroach allergen profile.</title>
        <authorList>
            <person name="Wang L."/>
            <person name="Xiong Q."/>
            <person name="Saelim N."/>
            <person name="Wang L."/>
            <person name="Nong W."/>
            <person name="Wan A.T."/>
            <person name="Shi M."/>
            <person name="Liu X."/>
            <person name="Cao Q."/>
            <person name="Hui J.H.L."/>
            <person name="Sookrung N."/>
            <person name="Leung T.F."/>
            <person name="Tungtrongchitr A."/>
            <person name="Tsui S.K.W."/>
        </authorList>
    </citation>
    <scope>NUCLEOTIDE SEQUENCE [LARGE SCALE GENOMIC DNA]</scope>
    <source>
        <strain evidence="11">PWHHKU_190912</strain>
    </source>
</reference>
<dbReference type="CDD" id="cd00637">
    <property type="entry name" value="7tm_classA_rhodopsin-like"/>
    <property type="match status" value="1"/>
</dbReference>
<evidence type="ECO:0000256" key="3">
    <source>
        <dbReference type="ARBA" id="ARBA00022692"/>
    </source>
</evidence>
<evidence type="ECO:0000256" key="1">
    <source>
        <dbReference type="ARBA" id="ARBA00004141"/>
    </source>
</evidence>
<keyword evidence="6 9" id="KW-0472">Membrane</keyword>
<feature type="transmembrane region" description="Helical" evidence="9">
    <location>
        <begin position="574"/>
        <end position="596"/>
    </location>
</feature>
<evidence type="ECO:0000256" key="6">
    <source>
        <dbReference type="ARBA" id="ARBA00023136"/>
    </source>
</evidence>
<proteinExistence type="inferred from homology"/>
<dbReference type="Gene3D" id="1.20.1070.10">
    <property type="entry name" value="Rhodopsin 7-helix transmembrane proteins"/>
    <property type="match status" value="1"/>
</dbReference>
<organism evidence="11 12">
    <name type="scientific">Periplaneta americana</name>
    <name type="common">American cockroach</name>
    <name type="synonym">Blatta americana</name>
    <dbReference type="NCBI Taxonomy" id="6978"/>
    <lineage>
        <taxon>Eukaryota</taxon>
        <taxon>Metazoa</taxon>
        <taxon>Ecdysozoa</taxon>
        <taxon>Arthropoda</taxon>
        <taxon>Hexapoda</taxon>
        <taxon>Insecta</taxon>
        <taxon>Pterygota</taxon>
        <taxon>Neoptera</taxon>
        <taxon>Polyneoptera</taxon>
        <taxon>Dictyoptera</taxon>
        <taxon>Blattodea</taxon>
        <taxon>Blattoidea</taxon>
        <taxon>Blattidae</taxon>
        <taxon>Blattinae</taxon>
        <taxon>Periplaneta</taxon>
    </lineage>
</organism>
<gene>
    <name evidence="11" type="ORF">ANN_27197</name>
</gene>
<feature type="transmembrane region" description="Helical" evidence="9">
    <location>
        <begin position="428"/>
        <end position="452"/>
    </location>
</feature>
<evidence type="ECO:0000256" key="9">
    <source>
        <dbReference type="SAM" id="Phobius"/>
    </source>
</evidence>
<dbReference type="EMBL" id="JAJSOF020000040">
    <property type="protein sequence ID" value="KAJ4426383.1"/>
    <property type="molecule type" value="Genomic_DNA"/>
</dbReference>
<feature type="domain" description="G-protein coupled receptors family 1 profile" evidence="10">
    <location>
        <begin position="443"/>
        <end position="681"/>
    </location>
</feature>
<evidence type="ECO:0000313" key="12">
    <source>
        <dbReference type="Proteomes" id="UP001148838"/>
    </source>
</evidence>
<comment type="caution">
    <text evidence="11">The sequence shown here is derived from an EMBL/GenBank/DDBJ whole genome shotgun (WGS) entry which is preliminary data.</text>
</comment>
<evidence type="ECO:0000256" key="7">
    <source>
        <dbReference type="ARBA" id="ARBA00023170"/>
    </source>
</evidence>
<dbReference type="PRINTS" id="PR00237">
    <property type="entry name" value="GPCRRHODOPSN"/>
</dbReference>
<dbReference type="SUPFAM" id="SSF81321">
    <property type="entry name" value="Family A G protein-coupled receptor-like"/>
    <property type="match status" value="1"/>
</dbReference>
<dbReference type="InterPro" id="IPR017452">
    <property type="entry name" value="GPCR_Rhodpsn_7TM"/>
</dbReference>
<evidence type="ECO:0000256" key="4">
    <source>
        <dbReference type="ARBA" id="ARBA00022989"/>
    </source>
</evidence>
<evidence type="ECO:0000313" key="11">
    <source>
        <dbReference type="EMBL" id="KAJ4426383.1"/>
    </source>
</evidence>
<protein>
    <recommendedName>
        <fullName evidence="10">G-protein coupled receptors family 1 profile domain-containing protein</fullName>
    </recommendedName>
</protein>
<feature type="transmembrane region" description="Helical" evidence="9">
    <location>
        <begin position="665"/>
        <end position="684"/>
    </location>
</feature>
<dbReference type="PROSITE" id="PS50262">
    <property type="entry name" value="G_PROTEIN_RECEP_F1_2"/>
    <property type="match status" value="1"/>
</dbReference>
<evidence type="ECO:0000259" key="10">
    <source>
        <dbReference type="PROSITE" id="PS50262"/>
    </source>
</evidence>
<keyword evidence="7" id="KW-0675">Receptor</keyword>
<feature type="transmembrane region" description="Helical" evidence="9">
    <location>
        <begin position="508"/>
        <end position="527"/>
    </location>
</feature>
<dbReference type="PANTHER" id="PTHR45695:SF9">
    <property type="entry name" value="LEUCOKININ RECEPTOR"/>
    <property type="match status" value="1"/>
</dbReference>
<comment type="subcellular location">
    <subcellularLocation>
        <location evidence="1">Membrane</location>
        <topology evidence="1">Multi-pass membrane protein</topology>
    </subcellularLocation>
</comment>